<dbReference type="AlphaFoldDB" id="K0RQ81"/>
<gene>
    <name evidence="2" type="ORF">THAOC_24254</name>
</gene>
<dbReference type="Proteomes" id="UP000266841">
    <property type="component" value="Unassembled WGS sequence"/>
</dbReference>
<comment type="caution">
    <text evidence="2">The sequence shown here is derived from an EMBL/GenBank/DDBJ whole genome shotgun (WGS) entry which is preliminary data.</text>
</comment>
<evidence type="ECO:0000313" key="3">
    <source>
        <dbReference type="Proteomes" id="UP000266841"/>
    </source>
</evidence>
<evidence type="ECO:0000256" key="1">
    <source>
        <dbReference type="SAM" id="SignalP"/>
    </source>
</evidence>
<feature type="chain" id="PRO_5003840487" evidence="1">
    <location>
        <begin position="18"/>
        <end position="256"/>
    </location>
</feature>
<sequence>MWKILWMLLVVLDLGLGFIVPTTFRSPVAPSRPSRQRLRYKEKENAYNDDGFGLVFLGVAAFEKDVEFCATFGILSAIAAAGTNTRNFEKDERAPAAVALATLVLTPFVSAVTRGTGLGAIVPPAPTEIGLCAVSAAWAFQSKVPKKKLVFETFQACDVLTYSLCARPSHIPIPYAETAADNCPLASIPPFFFITVNIIVTGSLLLDPELELRPECLLEQPQRDDRVPAQRSEPYPAYVLRGEAHEHQRKRLAVRV</sequence>
<organism evidence="2 3">
    <name type="scientific">Thalassiosira oceanica</name>
    <name type="common">Marine diatom</name>
    <dbReference type="NCBI Taxonomy" id="159749"/>
    <lineage>
        <taxon>Eukaryota</taxon>
        <taxon>Sar</taxon>
        <taxon>Stramenopiles</taxon>
        <taxon>Ochrophyta</taxon>
        <taxon>Bacillariophyta</taxon>
        <taxon>Coscinodiscophyceae</taxon>
        <taxon>Thalassiosirophycidae</taxon>
        <taxon>Thalassiosirales</taxon>
        <taxon>Thalassiosiraceae</taxon>
        <taxon>Thalassiosira</taxon>
    </lineage>
</organism>
<feature type="signal peptide" evidence="1">
    <location>
        <begin position="1"/>
        <end position="17"/>
    </location>
</feature>
<proteinExistence type="predicted"/>
<protein>
    <submittedName>
        <fullName evidence="2">Uncharacterized protein</fullName>
    </submittedName>
</protein>
<dbReference type="EMBL" id="AGNL01032822">
    <property type="protein sequence ID" value="EJK55948.1"/>
    <property type="molecule type" value="Genomic_DNA"/>
</dbReference>
<reference evidence="2 3" key="1">
    <citation type="journal article" date="2012" name="Genome Biol.">
        <title>Genome and low-iron response of an oceanic diatom adapted to chronic iron limitation.</title>
        <authorList>
            <person name="Lommer M."/>
            <person name="Specht M."/>
            <person name="Roy A.S."/>
            <person name="Kraemer L."/>
            <person name="Andreson R."/>
            <person name="Gutowska M.A."/>
            <person name="Wolf J."/>
            <person name="Bergner S.V."/>
            <person name="Schilhabel M.B."/>
            <person name="Klostermeier U.C."/>
            <person name="Beiko R.G."/>
            <person name="Rosenstiel P."/>
            <person name="Hippler M."/>
            <person name="Laroche J."/>
        </authorList>
    </citation>
    <scope>NUCLEOTIDE SEQUENCE [LARGE SCALE GENOMIC DNA]</scope>
    <source>
        <strain evidence="2 3">CCMP1005</strain>
    </source>
</reference>
<evidence type="ECO:0000313" key="2">
    <source>
        <dbReference type="EMBL" id="EJK55948.1"/>
    </source>
</evidence>
<keyword evidence="3" id="KW-1185">Reference proteome</keyword>
<feature type="non-terminal residue" evidence="2">
    <location>
        <position position="256"/>
    </location>
</feature>
<name>K0RQ81_THAOC</name>
<accession>K0RQ81</accession>
<keyword evidence="1" id="KW-0732">Signal</keyword>